<organism evidence="2 3">
    <name type="scientific">Zobellia amurskyensis</name>
    <dbReference type="NCBI Taxonomy" id="248905"/>
    <lineage>
        <taxon>Bacteria</taxon>
        <taxon>Pseudomonadati</taxon>
        <taxon>Bacteroidota</taxon>
        <taxon>Flavobacteriia</taxon>
        <taxon>Flavobacteriales</taxon>
        <taxon>Flavobacteriaceae</taxon>
        <taxon>Zobellia</taxon>
    </lineage>
</organism>
<dbReference type="Pfam" id="PF12650">
    <property type="entry name" value="DUF3784"/>
    <property type="match status" value="1"/>
</dbReference>
<dbReference type="InterPro" id="IPR017259">
    <property type="entry name" value="UCP037672"/>
</dbReference>
<proteinExistence type="predicted"/>
<dbReference type="RefSeq" id="WP_155599228.1">
    <property type="nucleotide sequence ID" value="NZ_RCNR01000008.1"/>
</dbReference>
<comment type="caution">
    <text evidence="2">The sequence shown here is derived from an EMBL/GenBank/DDBJ whole genome shotgun (WGS) entry which is preliminary data.</text>
</comment>
<protein>
    <submittedName>
        <fullName evidence="2">DUF3784 domain-containing protein</fullName>
    </submittedName>
</protein>
<dbReference type="EMBL" id="RCNR01000008">
    <property type="protein sequence ID" value="MUH35387.1"/>
    <property type="molecule type" value="Genomic_DNA"/>
</dbReference>
<name>A0A7X2ZS62_9FLAO</name>
<keyword evidence="1" id="KW-1133">Transmembrane helix</keyword>
<keyword evidence="1" id="KW-0812">Transmembrane</keyword>
<feature type="transmembrane region" description="Helical" evidence="1">
    <location>
        <begin position="47"/>
        <end position="69"/>
    </location>
</feature>
<dbReference type="OrthoDB" id="954876at2"/>
<accession>A0A7X2ZS62</accession>
<evidence type="ECO:0000313" key="3">
    <source>
        <dbReference type="Proteomes" id="UP000540519"/>
    </source>
</evidence>
<evidence type="ECO:0000256" key="1">
    <source>
        <dbReference type="SAM" id="Phobius"/>
    </source>
</evidence>
<keyword evidence="1" id="KW-0472">Membrane</keyword>
<gene>
    <name evidence="2" type="ORF">D9O36_06010</name>
</gene>
<sequence>MIYVLIGMSLLFVAIGCIVTANNAKYLLSGYNTMSEEERKKVDLKTYIPYFKKFHVFLGISFLVLGYTLHLINRNVAGIFLAVYPILAYLYFAYTSSKYSGGIKTKSNRIGLFALGGALILVVGLLIYGFKENQIVFDSEKIELKGIYGETFATDRIKNIELKYSLPKITEKTNGFALGDIKKGHFKTESGENVKLILNSDNKPYILFTKFDGMKIYYSAKEESNDKLLTEIEYIINGRKH</sequence>
<reference evidence="2 3" key="1">
    <citation type="journal article" date="2019" name="Mar. Drugs">
        <title>Comparative Genomics and CAZyme Genome Repertoires of Marine Zobellia amurskyensis KMM 3526(T) and Zobellia laminariae KMM 3676(T).</title>
        <authorList>
            <person name="Chernysheva N."/>
            <person name="Bystritskaya E."/>
            <person name="Stenkova A."/>
            <person name="Golovkin I."/>
            <person name="Nedashkovskaya O."/>
            <person name="Isaeva M."/>
        </authorList>
    </citation>
    <scope>NUCLEOTIDE SEQUENCE [LARGE SCALE GENOMIC DNA]</scope>
    <source>
        <strain evidence="2 3">KMM 3526</strain>
    </source>
</reference>
<feature type="transmembrane region" description="Helical" evidence="1">
    <location>
        <begin position="110"/>
        <end position="130"/>
    </location>
</feature>
<feature type="transmembrane region" description="Helical" evidence="1">
    <location>
        <begin position="76"/>
        <end position="94"/>
    </location>
</feature>
<dbReference type="AlphaFoldDB" id="A0A7X2ZS62"/>
<evidence type="ECO:0000313" key="2">
    <source>
        <dbReference type="EMBL" id="MUH35387.1"/>
    </source>
</evidence>
<dbReference type="Proteomes" id="UP000540519">
    <property type="component" value="Unassembled WGS sequence"/>
</dbReference>
<keyword evidence="3" id="KW-1185">Reference proteome</keyword>